<protein>
    <recommendedName>
        <fullName evidence="2">Rab-GAP TBC domain-containing protein</fullName>
    </recommendedName>
</protein>
<dbReference type="SUPFAM" id="SSF47923">
    <property type="entry name" value="Ypt/Rab-GAP domain of gyp1p"/>
    <property type="match status" value="1"/>
</dbReference>
<dbReference type="PANTHER" id="PTHR20913">
    <property type="entry name" value="TBC1 DOMAIN FAMILY MEMBER 20/GTPASE"/>
    <property type="match status" value="1"/>
</dbReference>
<evidence type="ECO:0000313" key="3">
    <source>
        <dbReference type="EnsemblMetazoa" id="XP_022656901"/>
    </source>
</evidence>
<dbReference type="Proteomes" id="UP000594260">
    <property type="component" value="Unplaced"/>
</dbReference>
<dbReference type="InterPro" id="IPR045913">
    <property type="entry name" value="TBC20/Gyp8-like"/>
</dbReference>
<dbReference type="Gene3D" id="1.10.8.1310">
    <property type="match status" value="1"/>
</dbReference>
<accession>A0A7M7MEY8</accession>
<dbReference type="RefSeq" id="XP_022656901.1">
    <property type="nucleotide sequence ID" value="XM_022801166.1"/>
</dbReference>
<dbReference type="Pfam" id="PF00566">
    <property type="entry name" value="RabGAP-TBC"/>
    <property type="match status" value="1"/>
</dbReference>
<organism evidence="3 4">
    <name type="scientific">Varroa destructor</name>
    <name type="common">Honeybee mite</name>
    <dbReference type="NCBI Taxonomy" id="109461"/>
    <lineage>
        <taxon>Eukaryota</taxon>
        <taxon>Metazoa</taxon>
        <taxon>Ecdysozoa</taxon>
        <taxon>Arthropoda</taxon>
        <taxon>Chelicerata</taxon>
        <taxon>Arachnida</taxon>
        <taxon>Acari</taxon>
        <taxon>Parasitiformes</taxon>
        <taxon>Mesostigmata</taxon>
        <taxon>Gamasina</taxon>
        <taxon>Dermanyssoidea</taxon>
        <taxon>Varroidae</taxon>
        <taxon>Varroa</taxon>
    </lineage>
</organism>
<dbReference type="InterPro" id="IPR000195">
    <property type="entry name" value="Rab-GAP-TBC_dom"/>
</dbReference>
<dbReference type="InterPro" id="IPR035969">
    <property type="entry name" value="Rab-GAP_TBC_sf"/>
</dbReference>
<dbReference type="GO" id="GO:0005789">
    <property type="term" value="C:endoplasmic reticulum membrane"/>
    <property type="evidence" value="ECO:0007669"/>
    <property type="project" value="TreeGrafter"/>
</dbReference>
<evidence type="ECO:0000259" key="2">
    <source>
        <dbReference type="PROSITE" id="PS50086"/>
    </source>
</evidence>
<dbReference type="GO" id="GO:0005096">
    <property type="term" value="F:GTPase activator activity"/>
    <property type="evidence" value="ECO:0007669"/>
    <property type="project" value="UniProtKB-KW"/>
</dbReference>
<dbReference type="AlphaFoldDB" id="A0A7M7MEY8"/>
<dbReference type="GO" id="GO:0006888">
    <property type="term" value="P:endoplasmic reticulum to Golgi vesicle-mediated transport"/>
    <property type="evidence" value="ECO:0007669"/>
    <property type="project" value="TreeGrafter"/>
</dbReference>
<sequence length="346" mass="39104">MKVPSTLSSLRDPAEMKCVPGLTAEDVLVKKDKIRGAIRVKDVPLLRRLSIEAGGLLEDALREDAWPILLGIDHSTTTCRNSKPTRQQLKSTPFHEQVVRDVNRTIRRFPPSIPRKMRLSLQESLLAVISRVLTAIPELHYYQGYHDICVTVLLVVNGNEEAAFRIMEHLSQTKLRAFMESSINGTTRQLGIIYPLLGAVNPSLRRFLENTSCAAIVLPHQEKLLKQECSLANVHAYLGQVLPLLQCSRGDMEDRVVFAKDLLRRFPPASLFTMESDHQTGPFSISDTSIGWEKVDSLERKQVATFLLEDYVIVTYRRESTESVDFNDEVDRGSDRQPVEFMTTAC</sequence>
<proteinExistence type="predicted"/>
<dbReference type="GeneID" id="111248594"/>
<name>A0A7M7MEY8_VARDE</name>
<keyword evidence="1" id="KW-0343">GTPase activation</keyword>
<feature type="domain" description="Rab-GAP TBC" evidence="2">
    <location>
        <begin position="56"/>
        <end position="260"/>
    </location>
</feature>
<reference evidence="3" key="1">
    <citation type="submission" date="2021-01" db="UniProtKB">
        <authorList>
            <consortium name="EnsemblMetazoa"/>
        </authorList>
    </citation>
    <scope>IDENTIFICATION</scope>
</reference>
<evidence type="ECO:0000313" key="4">
    <source>
        <dbReference type="Proteomes" id="UP000594260"/>
    </source>
</evidence>
<dbReference type="PROSITE" id="PS50086">
    <property type="entry name" value="TBC_RABGAP"/>
    <property type="match status" value="1"/>
</dbReference>
<dbReference type="PANTHER" id="PTHR20913:SF7">
    <property type="entry name" value="RE60063P"/>
    <property type="match status" value="1"/>
</dbReference>
<keyword evidence="4" id="KW-1185">Reference proteome</keyword>
<dbReference type="EnsemblMetazoa" id="XM_022801166">
    <property type="protein sequence ID" value="XP_022656901"/>
    <property type="gene ID" value="LOC111248594"/>
</dbReference>
<evidence type="ECO:0000256" key="1">
    <source>
        <dbReference type="ARBA" id="ARBA00022468"/>
    </source>
</evidence>